<sequence length="716" mass="78129">MYNLGLFLSLFAASFTNNLPTNALYHRNTRLQHHVSTSAWNGELLAPSLDTPRFLPYFVPAGDRSIDDTSPSIEYSAHFRFQRNPAHVNATRHFAGVTGSTVRVCFFGNRVEWFGQSSPEHGIASVHLDGDLLAMVDAYSPEVLVQQRLFAAYDLSSTSHDLLVTVTGARNRLSTNSLIDVDAFVVQDVLDSIKARSEKPILSALEWSLVQLGSTGVAANANCYYKVEHNPLSISGHPAWASLYDLRTHSVRPLKLLNFGDVNGLQAVRMFNPCDDRQCDMMEQPGRIRLASPRWYNTVTRLDDGSVMIIGGSLKGGWMNNKTTNNPTIEFFPPKNIHGQNGLPIASQFLADTLNSNLFPIAFSLPDGRVFVAANRDAMIYDWRQNTEIRLPRIPNGVRVTYPMTGTGVLLPLSRSNGYTPEIMLCGGSTVDDSRAGYEISAQETASDQCSRLVLSKSGIEEGWKVETMPEPRIMPDAVTLPDGKILIVNGGRSGIAGYGNVKGKVGQSNAANPVFTPVLYDPSAPSGQRFSRQGMPTSSIARLYHSVATLTPNGTIMIAGSNPNLDRSNVEFGTEYRVEWLSPPYMSVHRPQYTGLPRAIEYGQTFSLQAQNIDKTTNIQVSLMDLGFVTHGVQMNARLVILESHISDDHQSIGVAAPPNAGIYPPGPAFLYLLVNGVPSPGQKVMVGKGSGPPVDQGAIDNTYSTTAIYTSSYP</sequence>
<keyword evidence="6" id="KW-1185">Reference proteome</keyword>
<dbReference type="AlphaFoldDB" id="A0A9P6DSD6"/>
<proteinExistence type="predicted"/>
<evidence type="ECO:0000259" key="3">
    <source>
        <dbReference type="Pfam" id="PF07250"/>
    </source>
</evidence>
<accession>A0A9P6DSD6</accession>
<feature type="chain" id="PRO_5040169772" evidence="2">
    <location>
        <begin position="17"/>
        <end position="716"/>
    </location>
</feature>
<evidence type="ECO:0000256" key="1">
    <source>
        <dbReference type="ARBA" id="ARBA00022729"/>
    </source>
</evidence>
<evidence type="ECO:0000256" key="2">
    <source>
        <dbReference type="SAM" id="SignalP"/>
    </source>
</evidence>
<evidence type="ECO:0000259" key="4">
    <source>
        <dbReference type="Pfam" id="PF09118"/>
    </source>
</evidence>
<dbReference type="InterPro" id="IPR013783">
    <property type="entry name" value="Ig-like_fold"/>
</dbReference>
<protein>
    <submittedName>
        <fullName evidence="5">Copper radical oxidase</fullName>
    </submittedName>
</protein>
<feature type="domain" description="Galactose oxidase-like Early set" evidence="4">
    <location>
        <begin position="591"/>
        <end position="688"/>
    </location>
</feature>
<dbReference type="InterPro" id="IPR037293">
    <property type="entry name" value="Gal_Oxidase_central_sf"/>
</dbReference>
<dbReference type="InterPro" id="IPR009880">
    <property type="entry name" value="Glyoxal_oxidase_N"/>
</dbReference>
<dbReference type="EMBL" id="MU128977">
    <property type="protein sequence ID" value="KAF9513126.1"/>
    <property type="molecule type" value="Genomic_DNA"/>
</dbReference>
<dbReference type="Gene3D" id="2.130.10.80">
    <property type="entry name" value="Galactose oxidase/kelch, beta-propeller"/>
    <property type="match status" value="1"/>
</dbReference>
<dbReference type="Pfam" id="PF07250">
    <property type="entry name" value="Glyoxal_oxid_N"/>
    <property type="match status" value="1"/>
</dbReference>
<dbReference type="OrthoDB" id="2019572at2759"/>
<dbReference type="Gene3D" id="2.60.40.10">
    <property type="entry name" value="Immunoglobulins"/>
    <property type="match status" value="1"/>
</dbReference>
<dbReference type="SUPFAM" id="SSF81296">
    <property type="entry name" value="E set domains"/>
    <property type="match status" value="1"/>
</dbReference>
<name>A0A9P6DSD6_9AGAM</name>
<evidence type="ECO:0000313" key="6">
    <source>
        <dbReference type="Proteomes" id="UP000886523"/>
    </source>
</evidence>
<feature type="domain" description="Glyoxal oxidase N-terminal" evidence="3">
    <location>
        <begin position="260"/>
        <end position="586"/>
    </location>
</feature>
<evidence type="ECO:0000313" key="5">
    <source>
        <dbReference type="EMBL" id="KAF9513126.1"/>
    </source>
</evidence>
<gene>
    <name evidence="5" type="ORF">BS47DRAFT_1362679</name>
</gene>
<dbReference type="PANTHER" id="PTHR32208:SF96">
    <property type="entry name" value="GLYOXAL OXIDASE"/>
    <property type="match status" value="1"/>
</dbReference>
<dbReference type="PANTHER" id="PTHR32208">
    <property type="entry name" value="SECRETED PROTEIN-RELATED"/>
    <property type="match status" value="1"/>
</dbReference>
<keyword evidence="1 2" id="KW-0732">Signal</keyword>
<feature type="signal peptide" evidence="2">
    <location>
        <begin position="1"/>
        <end position="16"/>
    </location>
</feature>
<dbReference type="CDD" id="cd02851">
    <property type="entry name" value="E_set_GO_C"/>
    <property type="match status" value="1"/>
</dbReference>
<dbReference type="Pfam" id="PF09118">
    <property type="entry name" value="GO-like_E_set"/>
    <property type="match status" value="1"/>
</dbReference>
<dbReference type="InterPro" id="IPR014756">
    <property type="entry name" value="Ig_E-set"/>
</dbReference>
<organism evidence="5 6">
    <name type="scientific">Hydnum rufescens UP504</name>
    <dbReference type="NCBI Taxonomy" id="1448309"/>
    <lineage>
        <taxon>Eukaryota</taxon>
        <taxon>Fungi</taxon>
        <taxon>Dikarya</taxon>
        <taxon>Basidiomycota</taxon>
        <taxon>Agaricomycotina</taxon>
        <taxon>Agaricomycetes</taxon>
        <taxon>Cantharellales</taxon>
        <taxon>Hydnaceae</taxon>
        <taxon>Hydnum</taxon>
    </lineage>
</organism>
<dbReference type="SUPFAM" id="SSF50965">
    <property type="entry name" value="Galactose oxidase, central domain"/>
    <property type="match status" value="1"/>
</dbReference>
<comment type="caution">
    <text evidence="5">The sequence shown here is derived from an EMBL/GenBank/DDBJ whole genome shotgun (WGS) entry which is preliminary data.</text>
</comment>
<dbReference type="InterPro" id="IPR011043">
    <property type="entry name" value="Gal_Oxase/kelch_b-propeller"/>
</dbReference>
<reference evidence="5" key="1">
    <citation type="journal article" date="2020" name="Nat. Commun.">
        <title>Large-scale genome sequencing of mycorrhizal fungi provides insights into the early evolution of symbiotic traits.</title>
        <authorList>
            <person name="Miyauchi S."/>
            <person name="Kiss E."/>
            <person name="Kuo A."/>
            <person name="Drula E."/>
            <person name="Kohler A."/>
            <person name="Sanchez-Garcia M."/>
            <person name="Morin E."/>
            <person name="Andreopoulos B."/>
            <person name="Barry K.W."/>
            <person name="Bonito G."/>
            <person name="Buee M."/>
            <person name="Carver A."/>
            <person name="Chen C."/>
            <person name="Cichocki N."/>
            <person name="Clum A."/>
            <person name="Culley D."/>
            <person name="Crous P.W."/>
            <person name="Fauchery L."/>
            <person name="Girlanda M."/>
            <person name="Hayes R.D."/>
            <person name="Keri Z."/>
            <person name="LaButti K."/>
            <person name="Lipzen A."/>
            <person name="Lombard V."/>
            <person name="Magnuson J."/>
            <person name="Maillard F."/>
            <person name="Murat C."/>
            <person name="Nolan M."/>
            <person name="Ohm R.A."/>
            <person name="Pangilinan J."/>
            <person name="Pereira M.F."/>
            <person name="Perotto S."/>
            <person name="Peter M."/>
            <person name="Pfister S."/>
            <person name="Riley R."/>
            <person name="Sitrit Y."/>
            <person name="Stielow J.B."/>
            <person name="Szollosi G."/>
            <person name="Zifcakova L."/>
            <person name="Stursova M."/>
            <person name="Spatafora J.W."/>
            <person name="Tedersoo L."/>
            <person name="Vaario L.M."/>
            <person name="Yamada A."/>
            <person name="Yan M."/>
            <person name="Wang P."/>
            <person name="Xu J."/>
            <person name="Bruns T."/>
            <person name="Baldrian P."/>
            <person name="Vilgalys R."/>
            <person name="Dunand C."/>
            <person name="Henrissat B."/>
            <person name="Grigoriev I.V."/>
            <person name="Hibbett D."/>
            <person name="Nagy L.G."/>
            <person name="Martin F.M."/>
        </authorList>
    </citation>
    <scope>NUCLEOTIDE SEQUENCE</scope>
    <source>
        <strain evidence="5">UP504</strain>
    </source>
</reference>
<dbReference type="Gene3D" id="2.60.120.260">
    <property type="entry name" value="Galactose-binding domain-like"/>
    <property type="match status" value="1"/>
</dbReference>
<dbReference type="InterPro" id="IPR015202">
    <property type="entry name" value="GO-like_E_set"/>
</dbReference>
<dbReference type="Proteomes" id="UP000886523">
    <property type="component" value="Unassembled WGS sequence"/>
</dbReference>